<accession>A0A2N0Q2D4</accession>
<comment type="caution">
    <text evidence="1">The sequence shown here is derived from an EMBL/GenBank/DDBJ whole genome shotgun (WGS) entry which is preliminary data.</text>
</comment>
<name>A0A2N0Q2D4_9GLOM</name>
<protein>
    <submittedName>
        <fullName evidence="1">Uncharacterized protein</fullName>
    </submittedName>
</protein>
<gene>
    <name evidence="1" type="ORF">RhiirA5_75252</name>
</gene>
<dbReference type="Proteomes" id="UP000232722">
    <property type="component" value="Unassembled WGS sequence"/>
</dbReference>
<proteinExistence type="predicted"/>
<organism evidence="1 2">
    <name type="scientific">Rhizophagus irregularis</name>
    <dbReference type="NCBI Taxonomy" id="588596"/>
    <lineage>
        <taxon>Eukaryota</taxon>
        <taxon>Fungi</taxon>
        <taxon>Fungi incertae sedis</taxon>
        <taxon>Mucoromycota</taxon>
        <taxon>Glomeromycotina</taxon>
        <taxon>Glomeromycetes</taxon>
        <taxon>Glomerales</taxon>
        <taxon>Glomeraceae</taxon>
        <taxon>Rhizophagus</taxon>
    </lineage>
</organism>
<reference evidence="1 2" key="1">
    <citation type="submission" date="2016-04" db="EMBL/GenBank/DDBJ databases">
        <title>Genome analyses suggest a sexual origin of heterokaryosis in a supposedly ancient asexual fungus.</title>
        <authorList>
            <person name="Ropars J."/>
            <person name="Sedzielewska K."/>
            <person name="Noel J."/>
            <person name="Charron P."/>
            <person name="Farinelli L."/>
            <person name="Marton T."/>
            <person name="Kruger M."/>
            <person name="Pelin A."/>
            <person name="Brachmann A."/>
            <person name="Corradi N."/>
        </authorList>
    </citation>
    <scope>NUCLEOTIDE SEQUENCE [LARGE SCALE GENOMIC DNA]</scope>
    <source>
        <strain evidence="1 2">A5</strain>
    </source>
</reference>
<dbReference type="EMBL" id="LLXJ01000200">
    <property type="protein sequence ID" value="PKC13253.1"/>
    <property type="molecule type" value="Genomic_DNA"/>
</dbReference>
<dbReference type="AlphaFoldDB" id="A0A2N0Q2D4"/>
<sequence length="72" mass="8767">MEIVDQEIVEVRQLMSKIKNLVLLYDELRELCVIEKLEYLRLEINIETRWNSTYYMLCKLQRMETVLIVCVN</sequence>
<evidence type="ECO:0000313" key="1">
    <source>
        <dbReference type="EMBL" id="PKC13253.1"/>
    </source>
</evidence>
<evidence type="ECO:0000313" key="2">
    <source>
        <dbReference type="Proteomes" id="UP000232722"/>
    </source>
</evidence>
<reference evidence="1 2" key="2">
    <citation type="submission" date="2017-09" db="EMBL/GenBank/DDBJ databases">
        <title>Extensive intraspecific genome diversity in a model arbuscular mycorrhizal fungus.</title>
        <authorList>
            <person name="Chen E.C."/>
            <person name="Morin E."/>
            <person name="Beaudet D."/>
            <person name="Noel J."/>
            <person name="Ndikumana S."/>
            <person name="Charron P."/>
            <person name="St-Onge C."/>
            <person name="Giorgi J."/>
            <person name="Grigoriev I.V."/>
            <person name="Roux C."/>
            <person name="Martin F.M."/>
            <person name="Corradi N."/>
        </authorList>
    </citation>
    <scope>NUCLEOTIDE SEQUENCE [LARGE SCALE GENOMIC DNA]</scope>
    <source>
        <strain evidence="1 2">A5</strain>
    </source>
</reference>